<comment type="catalytic activity">
    <reaction evidence="7">
        <text>diphosphate + H2O = 2 phosphate + H(+)</text>
        <dbReference type="Rhea" id="RHEA:24576"/>
        <dbReference type="ChEBI" id="CHEBI:15377"/>
        <dbReference type="ChEBI" id="CHEBI:15378"/>
        <dbReference type="ChEBI" id="CHEBI:33019"/>
        <dbReference type="ChEBI" id="CHEBI:43474"/>
        <dbReference type="EC" id="3.6.1.1"/>
    </reaction>
</comment>
<dbReference type="InterPro" id="IPR038222">
    <property type="entry name" value="DHHA2_dom_sf"/>
</dbReference>
<dbReference type="PANTHER" id="PTHR12112">
    <property type="entry name" value="BNIP - RELATED"/>
    <property type="match status" value="1"/>
</dbReference>
<sequence length="321" mass="36244">MMDINTDNILIGDTIYISGHKKPDLDAVVSAYSYQIYRHARGDFNYIAIRSDDVNAVTKWIFNHFKLDIPMLIRDVSGKKLVLVDHTDPVQRPDGWERAEIIEVVDHHNLKLETTVPPKITIRPYGSTSTLVGQKLIQANVKIQPNVAGLMLAAIIDDTLALRSPITTYVDRSIAGQLSAIAGISDISSFARELFDHKDIWLKLKANQIINTDIKEFDANGTSVVITQVETMDNQKLSKKEPELVLELKKLNRTQPKDIRIVMLTDLLRNDCIILADGNKAQDLEKIFGTQLEKGNRMYLPGVLSRKKQVLPPILDYYTKI</sequence>
<dbReference type="Gene3D" id="3.90.1640.10">
    <property type="entry name" value="inorganic pyrophosphatase (n-terminal core)"/>
    <property type="match status" value="1"/>
</dbReference>
<comment type="cofactor">
    <cofactor evidence="1">
        <name>Mn(2+)</name>
        <dbReference type="ChEBI" id="CHEBI:29035"/>
    </cofactor>
</comment>
<evidence type="ECO:0000256" key="3">
    <source>
        <dbReference type="ARBA" id="ARBA00022723"/>
    </source>
</evidence>
<dbReference type="GO" id="GO:0004427">
    <property type="term" value="F:inorganic diphosphate phosphatase activity"/>
    <property type="evidence" value="ECO:0007669"/>
    <property type="project" value="UniProtKB-EC"/>
</dbReference>
<evidence type="ECO:0000313" key="9">
    <source>
        <dbReference type="EMBL" id="KKR06100.1"/>
    </source>
</evidence>
<organism evidence="9 10">
    <name type="scientific">candidate division WS6 bacterium GW2011_GWF2_39_15</name>
    <dbReference type="NCBI Taxonomy" id="1619100"/>
    <lineage>
        <taxon>Bacteria</taxon>
        <taxon>Candidatus Dojkabacteria</taxon>
    </lineage>
</organism>
<protein>
    <recommendedName>
        <fullName evidence="2">inorganic diphosphatase</fullName>
        <ecNumber evidence="2">3.6.1.1</ecNumber>
    </recommendedName>
    <alternativeName>
        <fullName evidence="6">Pyrophosphate phospho-hydrolase</fullName>
    </alternativeName>
</protein>
<dbReference type="PATRIC" id="fig|1619100.3.peg.141"/>
<dbReference type="InterPro" id="IPR004097">
    <property type="entry name" value="DHHA2"/>
</dbReference>
<dbReference type="Pfam" id="PF01368">
    <property type="entry name" value="DHH"/>
    <property type="match status" value="1"/>
</dbReference>
<comment type="caution">
    <text evidence="9">The sequence shown here is derived from an EMBL/GenBank/DDBJ whole genome shotgun (WGS) entry which is preliminary data.</text>
</comment>
<evidence type="ECO:0000256" key="7">
    <source>
        <dbReference type="ARBA" id="ARBA00047820"/>
    </source>
</evidence>
<feature type="domain" description="DHHA2" evidence="8">
    <location>
        <begin position="191"/>
        <end position="318"/>
    </location>
</feature>
<evidence type="ECO:0000259" key="8">
    <source>
        <dbReference type="SMART" id="SM01131"/>
    </source>
</evidence>
<evidence type="ECO:0000256" key="5">
    <source>
        <dbReference type="ARBA" id="ARBA00023211"/>
    </source>
</evidence>
<dbReference type="AlphaFoldDB" id="A0A0G0Q6T1"/>
<proteinExistence type="predicted"/>
<dbReference type="SUPFAM" id="SSF64182">
    <property type="entry name" value="DHH phosphoesterases"/>
    <property type="match status" value="1"/>
</dbReference>
<evidence type="ECO:0000256" key="6">
    <source>
        <dbReference type="ARBA" id="ARBA00032535"/>
    </source>
</evidence>
<dbReference type="PANTHER" id="PTHR12112:SF22">
    <property type="entry name" value="MANGANESE-DEPENDENT INORGANIC PYROPHOSPHATASE-RELATED"/>
    <property type="match status" value="1"/>
</dbReference>
<keyword evidence="5" id="KW-0464">Manganese</keyword>
<name>A0A0G0Q6T1_9BACT</name>
<dbReference type="Pfam" id="PF02833">
    <property type="entry name" value="DHHA2"/>
    <property type="match status" value="1"/>
</dbReference>
<evidence type="ECO:0000256" key="1">
    <source>
        <dbReference type="ARBA" id="ARBA00001936"/>
    </source>
</evidence>
<dbReference type="GO" id="GO:0005737">
    <property type="term" value="C:cytoplasm"/>
    <property type="evidence" value="ECO:0007669"/>
    <property type="project" value="InterPro"/>
</dbReference>
<keyword evidence="4" id="KW-0378">Hydrolase</keyword>
<dbReference type="InterPro" id="IPR038763">
    <property type="entry name" value="DHH_sf"/>
</dbReference>
<keyword evidence="3" id="KW-0479">Metal-binding</keyword>
<dbReference type="Gene3D" id="3.10.310.20">
    <property type="entry name" value="DHHA2 domain"/>
    <property type="match status" value="1"/>
</dbReference>
<dbReference type="EMBL" id="LBWK01000001">
    <property type="protein sequence ID" value="KKR06100.1"/>
    <property type="molecule type" value="Genomic_DNA"/>
</dbReference>
<dbReference type="Proteomes" id="UP000034799">
    <property type="component" value="Unassembled WGS sequence"/>
</dbReference>
<evidence type="ECO:0000256" key="2">
    <source>
        <dbReference type="ARBA" id="ARBA00012146"/>
    </source>
</evidence>
<dbReference type="EC" id="3.6.1.1" evidence="2"/>
<evidence type="ECO:0000256" key="4">
    <source>
        <dbReference type="ARBA" id="ARBA00022801"/>
    </source>
</evidence>
<reference evidence="9 10" key="1">
    <citation type="journal article" date="2015" name="Nature">
        <title>rRNA introns, odd ribosomes, and small enigmatic genomes across a large radiation of phyla.</title>
        <authorList>
            <person name="Brown C.T."/>
            <person name="Hug L.A."/>
            <person name="Thomas B.C."/>
            <person name="Sharon I."/>
            <person name="Castelle C.J."/>
            <person name="Singh A."/>
            <person name="Wilkins M.J."/>
            <person name="Williams K.H."/>
            <person name="Banfield J.F."/>
        </authorList>
    </citation>
    <scope>NUCLEOTIDE SEQUENCE [LARGE SCALE GENOMIC DNA]</scope>
</reference>
<evidence type="ECO:0000313" key="10">
    <source>
        <dbReference type="Proteomes" id="UP000034799"/>
    </source>
</evidence>
<dbReference type="GO" id="GO:0046872">
    <property type="term" value="F:metal ion binding"/>
    <property type="evidence" value="ECO:0007669"/>
    <property type="project" value="UniProtKB-KW"/>
</dbReference>
<dbReference type="InterPro" id="IPR001667">
    <property type="entry name" value="DDH_dom"/>
</dbReference>
<accession>A0A0G0Q6T1</accession>
<gene>
    <name evidence="9" type="ORF">UT34_C0001G0140</name>
</gene>
<dbReference type="SMART" id="SM01131">
    <property type="entry name" value="DHHA2"/>
    <property type="match status" value="1"/>
</dbReference>
<dbReference type="STRING" id="1619100.UT34_C0001G0140"/>